<dbReference type="InterPro" id="IPR033421">
    <property type="entry name" value="Rit1_DUSP-like"/>
</dbReference>
<protein>
    <recommendedName>
        <fullName evidence="1">Rit1 DUSP-like domain-containing protein</fullName>
    </recommendedName>
</protein>
<evidence type="ECO:0000259" key="1">
    <source>
        <dbReference type="Pfam" id="PF04179"/>
    </source>
</evidence>
<feature type="domain" description="Rit1 DUSP-like" evidence="1">
    <location>
        <begin position="25"/>
        <end position="89"/>
    </location>
</feature>
<name>A0A6A1VQB4_9ROSI</name>
<accession>A0A6A1VQB4</accession>
<reference evidence="3" key="1">
    <citation type="submission" date="2018-07" db="EMBL/GenBank/DDBJ databases">
        <authorList>
            <person name="Gao Z.-S."/>
            <person name="Jia H.-M."/>
            <person name="Jia H.-J."/>
            <person name="Cai Q.-L."/>
            <person name="Wang Y."/>
            <person name="Zhao H.-B."/>
        </authorList>
    </citation>
    <scope>NUCLEOTIDE SEQUENCE</scope>
    <source>
        <tissue evidence="3">Leaves</tissue>
    </source>
</reference>
<evidence type="ECO:0000313" key="4">
    <source>
        <dbReference type="Proteomes" id="UP000516437"/>
    </source>
</evidence>
<dbReference type="PANTHER" id="PTHR31811:SF0">
    <property type="entry name" value="TRNA A64-2'-O-RIBOSYLPHOSPHATE TRANSFERASE"/>
    <property type="match status" value="1"/>
</dbReference>
<gene>
    <name evidence="3" type="ORF">CJ030_MR5G018765</name>
    <name evidence="2" type="ORF">CJ030_MR5G018780</name>
</gene>
<dbReference type="GO" id="GO:0019988">
    <property type="term" value="P:charged-tRNA amino acid modification"/>
    <property type="evidence" value="ECO:0007669"/>
    <property type="project" value="InterPro"/>
</dbReference>
<dbReference type="PANTHER" id="PTHR31811">
    <property type="entry name" value="TRNA A64-2'-O-RIBOSYLPHOSPHATE TRANSFERASE"/>
    <property type="match status" value="1"/>
</dbReference>
<sequence>MANFDCILNCDRESLSPCLPDSEAYLHLPIVTSKFDRFSLLSNLSSAVDFAKLNLSKGKTLLICCRNGEDISVCVCLAILTSLYNDEDGVKLSFAKLLPCEPLKELSEVADPMFMVNGQLLMGHCSLRKHLEQMAS</sequence>
<dbReference type="InterPro" id="IPR007306">
    <property type="entry name" value="Rit1"/>
</dbReference>
<organism evidence="3 4">
    <name type="scientific">Morella rubra</name>
    <name type="common">Chinese bayberry</name>
    <dbReference type="NCBI Taxonomy" id="262757"/>
    <lineage>
        <taxon>Eukaryota</taxon>
        <taxon>Viridiplantae</taxon>
        <taxon>Streptophyta</taxon>
        <taxon>Embryophyta</taxon>
        <taxon>Tracheophyta</taxon>
        <taxon>Spermatophyta</taxon>
        <taxon>Magnoliopsida</taxon>
        <taxon>eudicotyledons</taxon>
        <taxon>Gunneridae</taxon>
        <taxon>Pentapetalae</taxon>
        <taxon>rosids</taxon>
        <taxon>fabids</taxon>
        <taxon>Fagales</taxon>
        <taxon>Myricaceae</taxon>
        <taxon>Morella</taxon>
    </lineage>
</organism>
<evidence type="ECO:0000313" key="2">
    <source>
        <dbReference type="EMBL" id="KAB1214830.1"/>
    </source>
</evidence>
<dbReference type="AlphaFoldDB" id="A0A6A1VQB4"/>
<dbReference type="GO" id="GO:0005737">
    <property type="term" value="C:cytoplasm"/>
    <property type="evidence" value="ECO:0007669"/>
    <property type="project" value="TreeGrafter"/>
</dbReference>
<dbReference type="OrthoDB" id="1715305at2759"/>
<dbReference type="Gene3D" id="3.90.190.10">
    <property type="entry name" value="Protein tyrosine phosphatase superfamily"/>
    <property type="match status" value="1"/>
</dbReference>
<dbReference type="Pfam" id="PF04179">
    <property type="entry name" value="Init_tRNA_PT"/>
    <property type="match status" value="1"/>
</dbReference>
<reference evidence="3 4" key="2">
    <citation type="journal article" date="2019" name="Plant Biotechnol. J.">
        <title>The red bayberry genome and genetic basis of sex determination.</title>
        <authorList>
            <person name="Jia H.M."/>
            <person name="Jia H.J."/>
            <person name="Cai Q.L."/>
            <person name="Wang Y."/>
            <person name="Zhao H.B."/>
            <person name="Yang W.F."/>
            <person name="Wang G.Y."/>
            <person name="Li Y.H."/>
            <person name="Zhan D.L."/>
            <person name="Shen Y.T."/>
            <person name="Niu Q.F."/>
            <person name="Chang L."/>
            <person name="Qiu J."/>
            <person name="Zhao L."/>
            <person name="Xie H.B."/>
            <person name="Fu W.Y."/>
            <person name="Jin J."/>
            <person name="Li X.W."/>
            <person name="Jiao Y."/>
            <person name="Zhou C.C."/>
            <person name="Tu T."/>
            <person name="Chai C.Y."/>
            <person name="Gao J.L."/>
            <person name="Fan L.J."/>
            <person name="van de Weg E."/>
            <person name="Wang J.Y."/>
            <person name="Gao Z.S."/>
        </authorList>
    </citation>
    <scope>NUCLEOTIDE SEQUENCE [LARGE SCALE GENOMIC DNA]</scope>
    <source>
        <tissue evidence="3">Leaves</tissue>
    </source>
</reference>
<keyword evidence="4" id="KW-1185">Reference proteome</keyword>
<dbReference type="EMBL" id="RXIC02000023">
    <property type="protein sequence ID" value="KAB1214830.1"/>
    <property type="molecule type" value="Genomic_DNA"/>
</dbReference>
<dbReference type="GO" id="GO:0043399">
    <property type="term" value="F:tRNA adenosine(64)-2'-O-ribosylphosphate transferase activity"/>
    <property type="evidence" value="ECO:0007669"/>
    <property type="project" value="InterPro"/>
</dbReference>
<dbReference type="Proteomes" id="UP000516437">
    <property type="component" value="Chromosome 5"/>
</dbReference>
<evidence type="ECO:0000313" key="3">
    <source>
        <dbReference type="EMBL" id="KAB1214845.1"/>
    </source>
</evidence>
<proteinExistence type="predicted"/>
<dbReference type="SUPFAM" id="SSF52799">
    <property type="entry name" value="(Phosphotyrosine protein) phosphatases II"/>
    <property type="match status" value="1"/>
</dbReference>
<reference evidence="3" key="3">
    <citation type="submission" date="2019-09" db="EMBL/GenBank/DDBJ databases">
        <authorList>
            <person name="Gao Z."/>
        </authorList>
    </citation>
    <scope>NUCLEOTIDE SEQUENCE</scope>
    <source>
        <tissue evidence="3">Leaves</tissue>
    </source>
</reference>
<dbReference type="EMBL" id="RXIC02000023">
    <property type="protein sequence ID" value="KAB1214845.1"/>
    <property type="molecule type" value="Genomic_DNA"/>
</dbReference>
<comment type="caution">
    <text evidence="3">The sequence shown here is derived from an EMBL/GenBank/DDBJ whole genome shotgun (WGS) entry which is preliminary data.</text>
</comment>
<dbReference type="InterPro" id="IPR029021">
    <property type="entry name" value="Prot-tyrosine_phosphatase-like"/>
</dbReference>